<dbReference type="PANTHER" id="PTHR10492:SF101">
    <property type="entry name" value="ATP-DEPENDENT DNA HELICASE"/>
    <property type="match status" value="1"/>
</dbReference>
<dbReference type="ExpressionAtlas" id="Q9C7W5">
    <property type="expression patterns" value="baseline and differential"/>
</dbReference>
<comment type="catalytic activity">
    <reaction evidence="1">
        <text>ATP + H2O = ADP + phosphate + H(+)</text>
        <dbReference type="Rhea" id="RHEA:13065"/>
        <dbReference type="ChEBI" id="CHEBI:15377"/>
        <dbReference type="ChEBI" id="CHEBI:15378"/>
        <dbReference type="ChEBI" id="CHEBI:30616"/>
        <dbReference type="ChEBI" id="CHEBI:43474"/>
        <dbReference type="ChEBI" id="CHEBI:456216"/>
        <dbReference type="EC" id="5.6.2.3"/>
    </reaction>
</comment>
<dbReference type="GO" id="GO:0043139">
    <property type="term" value="F:5'-3' DNA helicase activity"/>
    <property type="evidence" value="ECO:0007669"/>
    <property type="project" value="UniProtKB-EC"/>
</dbReference>
<comment type="similarity">
    <text evidence="1">Belongs to the helicase family.</text>
</comment>
<gene>
    <name evidence="5" type="primary">F15H21.18</name>
</gene>
<protein>
    <recommendedName>
        <fullName evidence="1">ATP-dependent DNA helicase</fullName>
        <ecNumber evidence="1">5.6.2.3</ecNumber>
    </recommendedName>
</protein>
<dbReference type="PANTHER" id="PTHR10492">
    <property type="match status" value="1"/>
</dbReference>
<dbReference type="GO" id="GO:0006281">
    <property type="term" value="P:DNA repair"/>
    <property type="evidence" value="ECO:0007669"/>
    <property type="project" value="UniProtKB-KW"/>
</dbReference>
<evidence type="ECO:0000313" key="5">
    <source>
        <dbReference type="EMBL" id="AAG51717.1"/>
    </source>
</evidence>
<reference evidence="5" key="2">
    <citation type="submission" date="2000-04" db="EMBL/GenBank/DDBJ databases">
        <title>Arabidopsis thaliana chromosome 1 BAC F15H21 genomic sequence.</title>
        <authorList>
            <person name="Lin X."/>
            <person name="Kaul S."/>
            <person name="Town C.D."/>
            <person name="Benito M."/>
            <person name="Creasy T.H."/>
            <person name="Haas B.J."/>
            <person name="Wu D."/>
            <person name="Maiti R."/>
            <person name="Ronning C.M."/>
            <person name="Koo H."/>
            <person name="Fujii C.Y."/>
            <person name="Utterback T.R."/>
            <person name="Barnstead M.E."/>
            <person name="Bowman C.L."/>
            <person name="White O."/>
            <person name="Nierman W.C."/>
            <person name="Fraser C.M."/>
        </authorList>
    </citation>
    <scope>NUCLEOTIDE SEQUENCE</scope>
</reference>
<evidence type="ECO:0000259" key="4">
    <source>
        <dbReference type="Pfam" id="PF05970"/>
    </source>
</evidence>
<name>Q9C7W5_ARATH</name>
<dbReference type="Pfam" id="PF05970">
    <property type="entry name" value="PIF1"/>
    <property type="match status" value="1"/>
</dbReference>
<evidence type="ECO:0000256" key="2">
    <source>
        <dbReference type="SAM" id="MobiDB-lite"/>
    </source>
</evidence>
<dbReference type="PIR" id="C96668">
    <property type="entry name" value="C96668"/>
</dbReference>
<keyword evidence="1" id="KW-0234">DNA repair</keyword>
<comment type="cofactor">
    <cofactor evidence="1">
        <name>Mg(2+)</name>
        <dbReference type="ChEBI" id="CHEBI:18420"/>
    </cofactor>
</comment>
<feature type="domain" description="Replication protein A 70 kDa DNA-binding subunit B/D first OB fold" evidence="3">
    <location>
        <begin position="7"/>
        <end position="62"/>
    </location>
</feature>
<keyword evidence="1" id="KW-0233">DNA recombination</keyword>
<keyword evidence="1" id="KW-0378">Hydrolase</keyword>
<dbReference type="GO" id="GO:0006310">
    <property type="term" value="P:DNA recombination"/>
    <property type="evidence" value="ECO:0007669"/>
    <property type="project" value="UniProtKB-KW"/>
</dbReference>
<dbReference type="Gene3D" id="2.40.50.140">
    <property type="entry name" value="Nucleic acid-binding proteins"/>
    <property type="match status" value="1"/>
</dbReference>
<dbReference type="InterPro" id="IPR003871">
    <property type="entry name" value="RFA1B/D_OB_1st"/>
</dbReference>
<dbReference type="GO" id="GO:0000723">
    <property type="term" value="P:telomere maintenance"/>
    <property type="evidence" value="ECO:0007669"/>
    <property type="project" value="InterPro"/>
</dbReference>
<feature type="domain" description="DNA helicase Pif1-like DEAD-box helicase" evidence="4">
    <location>
        <begin position="522"/>
        <end position="741"/>
    </location>
</feature>
<reference key="1">
    <citation type="journal article" date="2000" name="Nature">
        <title>Sequence and analysis of chromosome 1 of the plant Arabidopsis thaliana.</title>
        <authorList>
            <person name="Theologis A."/>
            <person name="Ecker J.R."/>
            <person name="Palm C.J."/>
            <person name="Federspiel N.A."/>
            <person name="Kaul S."/>
            <person name="White O."/>
            <person name="Alonso J."/>
            <person name="Altafi H."/>
            <person name="Araujo R."/>
            <person name="Bowman C.L."/>
            <person name="Brooks S.Y."/>
            <person name="Buehler E."/>
            <person name="Chan A."/>
            <person name="Chao Q."/>
            <person name="Chen H."/>
            <person name="Cheuk R.F."/>
            <person name="Chin C.W."/>
            <person name="Chung M.K."/>
            <person name="Conn L."/>
            <person name="Conway A.B."/>
            <person name="Conway A.R."/>
            <person name="Creasy T.H."/>
            <person name="Dewar K."/>
            <person name="Dunn P."/>
            <person name="Etgu P."/>
            <person name="Feldblyum T.V."/>
            <person name="Feng J."/>
            <person name="Fong B."/>
            <person name="Fujii C.Y."/>
            <person name="Gill J.E."/>
            <person name="Goldsmith A.D."/>
            <person name="Haas B."/>
            <person name="Hansen N.F."/>
            <person name="Hughes B."/>
            <person name="Huizar L."/>
            <person name="Hunter J.L."/>
            <person name="Jenkins J."/>
            <person name="Johnson-Hopson C."/>
            <person name="Khan S."/>
            <person name="Khaykin E."/>
            <person name="Kim C.J."/>
            <person name="Koo H.L."/>
            <person name="Kremenetskaia I."/>
            <person name="Kurtz D.B."/>
            <person name="Kwan A."/>
            <person name="Lam B."/>
            <person name="Langin-Hooper S."/>
            <person name="Lee A."/>
            <person name="Lee J.M."/>
            <person name="Lenz C.A."/>
            <person name="Li J.H."/>
            <person name="Li Y."/>
            <person name="Lin X."/>
            <person name="Liu S.X."/>
            <person name="Liu Z.A."/>
            <person name="Luros J.S."/>
            <person name="Maiti R."/>
            <person name="Marziali A."/>
            <person name="Militscher J."/>
            <person name="Miranda M."/>
            <person name="Nguyen M."/>
            <person name="Nierman W.C."/>
            <person name="Osborne B.I."/>
            <person name="Pai G."/>
            <person name="Peterson J."/>
            <person name="Pham P.K."/>
            <person name="Rizzo M."/>
            <person name="Rooney T."/>
            <person name="Rowley D."/>
            <person name="Sakano H."/>
            <person name="Salzberg S.L."/>
            <person name="Schwartz J.R."/>
            <person name="Shinn P."/>
            <person name="Southwick A.M."/>
            <person name="Sun H."/>
            <person name="Tallon L.J."/>
            <person name="Tambunga G."/>
            <person name="Toriumi M.J."/>
            <person name="Town C.D."/>
            <person name="Utterback T."/>
            <person name="Van Aken S."/>
            <person name="Vaysberg M."/>
            <person name="Vysotskaia V.S."/>
            <person name="Walker M."/>
            <person name="Wu D."/>
            <person name="Yu G."/>
            <person name="Fraser C.M."/>
            <person name="Venter J.C."/>
            <person name="Davis R.W."/>
        </authorList>
    </citation>
    <scope>NUCLEOTIDE SEQUENCE [LARGE SCALE GENOMIC DNA]</scope>
    <source>
        <strain>cv. Columbia</strain>
    </source>
</reference>
<dbReference type="CDD" id="cd04480">
    <property type="entry name" value="RPA1_DBD_A_like"/>
    <property type="match status" value="1"/>
</dbReference>
<dbReference type="Gene3D" id="3.40.50.300">
    <property type="entry name" value="P-loop containing nucleotide triphosphate hydrolases"/>
    <property type="match status" value="1"/>
</dbReference>
<keyword evidence="1" id="KW-0067">ATP-binding</keyword>
<dbReference type="SUPFAM" id="SSF50249">
    <property type="entry name" value="Nucleic acid-binding proteins"/>
    <property type="match status" value="1"/>
</dbReference>
<dbReference type="InterPro" id="IPR012340">
    <property type="entry name" value="NA-bd_OB-fold"/>
</dbReference>
<dbReference type="SUPFAM" id="SSF52540">
    <property type="entry name" value="P-loop containing nucleoside triphosphate hydrolases"/>
    <property type="match status" value="1"/>
</dbReference>
<dbReference type="EMBL" id="AC066689">
    <property type="protein sequence ID" value="AAG51717.1"/>
    <property type="molecule type" value="Genomic_DNA"/>
</dbReference>
<dbReference type="InterPro" id="IPR010285">
    <property type="entry name" value="DNA_helicase_pif1-like_DEAD"/>
</dbReference>
<proteinExistence type="inferred from homology"/>
<dbReference type="InterPro" id="IPR027417">
    <property type="entry name" value="P-loop_NTPase"/>
</dbReference>
<dbReference type="AlphaFoldDB" id="Q9C7W5"/>
<keyword evidence="1" id="KW-0347">Helicase</keyword>
<feature type="region of interest" description="Disordered" evidence="2">
    <location>
        <begin position="153"/>
        <end position="174"/>
    </location>
</feature>
<dbReference type="GO" id="GO:0016887">
    <property type="term" value="F:ATP hydrolysis activity"/>
    <property type="evidence" value="ECO:0007669"/>
    <property type="project" value="RHEA"/>
</dbReference>
<dbReference type="Pfam" id="PF02721">
    <property type="entry name" value="DUF223"/>
    <property type="match status" value="1"/>
</dbReference>
<keyword evidence="1" id="KW-0227">DNA damage</keyword>
<keyword evidence="1" id="KW-0547">Nucleotide-binding</keyword>
<sequence>MDEVSPYTAIKNLKPFKTSWCIQVKILHAWNHYTKGSGMSYEMMLADEDGNKIQAGIKKEHLLKLQSDDELAKHFRENIRAYNMLFSFTSIGGKVDHCLPKGRGPNMFAIQGALKPKSVAKAKFQQLYIVDTENEVNNRYNIMRLRYIKNNQPQFRSSNKESIQNASNSGNNDLENQGMYTIEFQKRGLPHAHILLFMHPTSKLSTAEDTDKVITAEIPDKKKKPELYAVVKDCMIHGPCGVGHPNSPCMENGKCKKYFPKSYSDTTKVDNDGFPVYRRRDTGIYVEKNGHDRVTVTVEPNDQDTAKKEKDEVKDYFDCSKEKKFMIRERGFAIGRINFVPRTIEDAYYLRILLNIKRGVTSSKDLKTVKAVVYKSFRDAVFALGLLDDDKEYINEIKDANFWCSAKYVRRLFVIMLLSESLTKPEMVWDETWKILSEDIERKKRKEWKRPDLQLSDEERQQYCLQEIARLLTKNGVSLSKWKQMPQISDEHVEKCNHFILDERKYDRAYLTEKHEEWLTMVTLEQKKIYDEIMDVVLHDRGGVFFVYGFGGTGKTFLWKLLSAAIRSKGDISLNVASSGIAALLLDGGRTAHSRFGIPINPNESSTCNISRGLDFGELVKEANLIIWDEAHMMSKHCFESLDRTLRDIMNNPGDKPFGGKVIVFGGDFRQVLSVINGAGREEIVFAALNSSYIWEHCKVLELTKNMRLLANISEHEKRDIEYFSKWILDVGDGKISQPNDGIALIDPRRISY</sequence>
<dbReference type="GO" id="GO:0005524">
    <property type="term" value="F:ATP binding"/>
    <property type="evidence" value="ECO:0007669"/>
    <property type="project" value="UniProtKB-KW"/>
</dbReference>
<accession>Q9C7W5</accession>
<evidence type="ECO:0000256" key="1">
    <source>
        <dbReference type="RuleBase" id="RU363044"/>
    </source>
</evidence>
<organism evidence="5">
    <name type="scientific">Arabidopsis thaliana</name>
    <name type="common">Mouse-ear cress</name>
    <dbReference type="NCBI Taxonomy" id="3702"/>
    <lineage>
        <taxon>Eukaryota</taxon>
        <taxon>Viridiplantae</taxon>
        <taxon>Streptophyta</taxon>
        <taxon>Embryophyta</taxon>
        <taxon>Tracheophyta</taxon>
        <taxon>Spermatophyta</taxon>
        <taxon>Magnoliopsida</taxon>
        <taxon>eudicotyledons</taxon>
        <taxon>Gunneridae</taxon>
        <taxon>Pentapetalae</taxon>
        <taxon>rosids</taxon>
        <taxon>malvids</taxon>
        <taxon>Brassicales</taxon>
        <taxon>Brassicaceae</taxon>
        <taxon>Camelineae</taxon>
        <taxon>Arabidopsis</taxon>
    </lineage>
</organism>
<dbReference type="EC" id="5.6.2.3" evidence="1"/>
<evidence type="ECO:0000259" key="3">
    <source>
        <dbReference type="Pfam" id="PF02721"/>
    </source>
</evidence>
<reference evidence="5" key="3">
    <citation type="submission" date="2001-01" db="EMBL/GenBank/DDBJ databases">
        <authorList>
            <person name="Town C.D."/>
            <person name="Kaul S."/>
        </authorList>
    </citation>
    <scope>NUCLEOTIDE SEQUENCE</scope>
</reference>